<organism evidence="2 3">
    <name type="scientific">Crossiella cryophila</name>
    <dbReference type="NCBI Taxonomy" id="43355"/>
    <lineage>
        <taxon>Bacteria</taxon>
        <taxon>Bacillati</taxon>
        <taxon>Actinomycetota</taxon>
        <taxon>Actinomycetes</taxon>
        <taxon>Pseudonocardiales</taxon>
        <taxon>Pseudonocardiaceae</taxon>
        <taxon>Crossiella</taxon>
    </lineage>
</organism>
<dbReference type="PANTHER" id="PTHR43586:SF24">
    <property type="entry name" value="BLR4730 PROTEIN"/>
    <property type="match status" value="1"/>
</dbReference>
<accession>A0A7W7FXW5</accession>
<dbReference type="RefSeq" id="WP_185008514.1">
    <property type="nucleotide sequence ID" value="NZ_BAAAUI010000014.1"/>
</dbReference>
<dbReference type="PANTHER" id="PTHR43586">
    <property type="entry name" value="CYSTEINE DESULFURASE"/>
    <property type="match status" value="1"/>
</dbReference>
<comment type="caution">
    <text evidence="2">The sequence shown here is derived from an EMBL/GenBank/DDBJ whole genome shotgun (WGS) entry which is preliminary data.</text>
</comment>
<dbReference type="SUPFAM" id="SSF53383">
    <property type="entry name" value="PLP-dependent transferases"/>
    <property type="match status" value="1"/>
</dbReference>
<name>A0A7W7FXW5_9PSEU</name>
<dbReference type="EMBL" id="JACHMH010000001">
    <property type="protein sequence ID" value="MBB4681727.1"/>
    <property type="molecule type" value="Genomic_DNA"/>
</dbReference>
<keyword evidence="3" id="KW-1185">Reference proteome</keyword>
<reference evidence="2 3" key="1">
    <citation type="submission" date="2020-08" db="EMBL/GenBank/DDBJ databases">
        <title>Sequencing the genomes of 1000 actinobacteria strains.</title>
        <authorList>
            <person name="Klenk H.-P."/>
        </authorList>
    </citation>
    <scope>NUCLEOTIDE SEQUENCE [LARGE SCALE GENOMIC DNA]</scope>
    <source>
        <strain evidence="2 3">DSM 44230</strain>
    </source>
</reference>
<dbReference type="GO" id="GO:0016829">
    <property type="term" value="F:lyase activity"/>
    <property type="evidence" value="ECO:0007669"/>
    <property type="project" value="UniProtKB-KW"/>
</dbReference>
<dbReference type="InterPro" id="IPR015424">
    <property type="entry name" value="PyrdxlP-dep_Trfase"/>
</dbReference>
<dbReference type="Gene3D" id="3.90.1150.10">
    <property type="entry name" value="Aspartate Aminotransferase, domain 1"/>
    <property type="match status" value="1"/>
</dbReference>
<dbReference type="InterPro" id="IPR015421">
    <property type="entry name" value="PyrdxlP-dep_Trfase_major"/>
</dbReference>
<evidence type="ECO:0000259" key="1">
    <source>
        <dbReference type="Pfam" id="PF00266"/>
    </source>
</evidence>
<sequence length="391" mass="41301">MIDLDRVRADTPGCLEQVFLDSAGSSLPPEPVLAEVLGHLRREAEVGGYRAAAERGADLDAGYQVAADFFGCAPTDIAFTDSATRSWLLGMSAVPLGAGDRILVSQVEYGSNAIALMQRAQEVGATVELVPSAEDGSISVPALKELLDERVKLVSVVHMPTNGGLVNPAKEIIDAAHEVGALTLLDACQTAGQRRVRLDELGADLISVTGRKWLRGPRGTGLLVVNPVAAHRLRPPLIDQHSADWTGLGQWTLRPDARVHELWEYSVADRLGLIAALRYADELGIDHIQAAVVERAELLRAELAALPGVTVHDLGTERGGIVSFSLAGIDGTDVKKALLAKNITLSVGGPTGALLDMAARGLSQVVRASPHYFVSHAQLTRFVAAVAAIAA</sequence>
<dbReference type="InterPro" id="IPR015422">
    <property type="entry name" value="PyrdxlP-dep_Trfase_small"/>
</dbReference>
<dbReference type="AlphaFoldDB" id="A0A7W7FXW5"/>
<evidence type="ECO:0000313" key="3">
    <source>
        <dbReference type="Proteomes" id="UP000533598"/>
    </source>
</evidence>
<evidence type="ECO:0000313" key="2">
    <source>
        <dbReference type="EMBL" id="MBB4681727.1"/>
    </source>
</evidence>
<gene>
    <name evidence="2" type="ORF">HNR67_007845</name>
</gene>
<dbReference type="Gene3D" id="3.40.640.10">
    <property type="entry name" value="Type I PLP-dependent aspartate aminotransferase-like (Major domain)"/>
    <property type="match status" value="1"/>
</dbReference>
<protein>
    <submittedName>
        <fullName evidence="2">Selenocysteine lyase/cysteine desulfurase</fullName>
    </submittedName>
</protein>
<feature type="domain" description="Aminotransferase class V" evidence="1">
    <location>
        <begin position="18"/>
        <end position="381"/>
    </location>
</feature>
<dbReference type="InterPro" id="IPR000192">
    <property type="entry name" value="Aminotrans_V_dom"/>
</dbReference>
<dbReference type="Pfam" id="PF00266">
    <property type="entry name" value="Aminotran_5"/>
    <property type="match status" value="1"/>
</dbReference>
<keyword evidence="2" id="KW-0456">Lyase</keyword>
<dbReference type="Proteomes" id="UP000533598">
    <property type="component" value="Unassembled WGS sequence"/>
</dbReference>
<proteinExistence type="predicted"/>